<evidence type="ECO:0000256" key="7">
    <source>
        <dbReference type="PIRSR" id="PIRSR602401-1"/>
    </source>
</evidence>
<feature type="binding site" description="axial binding residue" evidence="7">
    <location>
        <position position="428"/>
    </location>
    <ligand>
        <name>heme</name>
        <dbReference type="ChEBI" id="CHEBI:30413"/>
    </ligand>
    <ligandPart>
        <name>Fe</name>
        <dbReference type="ChEBI" id="CHEBI:18248"/>
    </ligandPart>
</feature>
<dbReference type="OrthoDB" id="4402279at2759"/>
<accession>A0A319DM93</accession>
<dbReference type="InterPro" id="IPR050121">
    <property type="entry name" value="Cytochrome_P450_monoxygenase"/>
</dbReference>
<dbReference type="PROSITE" id="PS00086">
    <property type="entry name" value="CYTOCHROME_P450"/>
    <property type="match status" value="1"/>
</dbReference>
<evidence type="ECO:0000256" key="2">
    <source>
        <dbReference type="ARBA" id="ARBA00010617"/>
    </source>
</evidence>
<keyword evidence="10" id="KW-0489">Methyltransferase</keyword>
<dbReference type="InterPro" id="IPR001128">
    <property type="entry name" value="Cyt_P450"/>
</dbReference>
<name>A0A319DM93_9EURO</name>
<dbReference type="Proteomes" id="UP000247810">
    <property type="component" value="Unassembled WGS sequence"/>
</dbReference>
<dbReference type="GO" id="GO:0020037">
    <property type="term" value="F:heme binding"/>
    <property type="evidence" value="ECO:0007669"/>
    <property type="project" value="InterPro"/>
</dbReference>
<gene>
    <name evidence="10" type="ORF">BO71DRAFT_425932</name>
</gene>
<keyword evidence="6 8" id="KW-0503">Monooxygenase</keyword>
<dbReference type="GO" id="GO:0008168">
    <property type="term" value="F:methyltransferase activity"/>
    <property type="evidence" value="ECO:0007669"/>
    <property type="project" value="UniProtKB-KW"/>
</dbReference>
<reference evidence="10 11" key="1">
    <citation type="submission" date="2018-02" db="EMBL/GenBank/DDBJ databases">
        <title>The genomes of Aspergillus section Nigri reveals drivers in fungal speciation.</title>
        <authorList>
            <consortium name="DOE Joint Genome Institute"/>
            <person name="Vesth T.C."/>
            <person name="Nybo J."/>
            <person name="Theobald S."/>
            <person name="Brandl J."/>
            <person name="Frisvad J.C."/>
            <person name="Nielsen K.F."/>
            <person name="Lyhne E.K."/>
            <person name="Kogle M.E."/>
            <person name="Kuo A."/>
            <person name="Riley R."/>
            <person name="Clum A."/>
            <person name="Nolan M."/>
            <person name="Lipzen A."/>
            <person name="Salamov A."/>
            <person name="Henrissat B."/>
            <person name="Wiebenga A."/>
            <person name="De vries R.P."/>
            <person name="Grigoriev I.V."/>
            <person name="Mortensen U.H."/>
            <person name="Andersen M.R."/>
            <person name="Baker S.E."/>
        </authorList>
    </citation>
    <scope>NUCLEOTIDE SEQUENCE [LARGE SCALE GENOMIC DNA]</scope>
    <source>
        <strain evidence="10 11">CBS 707.79</strain>
    </source>
</reference>
<dbReference type="EMBL" id="KZ825809">
    <property type="protein sequence ID" value="PYH98690.1"/>
    <property type="molecule type" value="Genomic_DNA"/>
</dbReference>
<keyword evidence="4 8" id="KW-0560">Oxidoreductase</keyword>
<dbReference type="AlphaFoldDB" id="A0A319DM93"/>
<dbReference type="Gene3D" id="1.10.630.10">
    <property type="entry name" value="Cytochrome P450"/>
    <property type="match status" value="1"/>
</dbReference>
<organism evidence="10 11">
    <name type="scientific">Aspergillus ellipticus CBS 707.79</name>
    <dbReference type="NCBI Taxonomy" id="1448320"/>
    <lineage>
        <taxon>Eukaryota</taxon>
        <taxon>Fungi</taxon>
        <taxon>Dikarya</taxon>
        <taxon>Ascomycota</taxon>
        <taxon>Pezizomycotina</taxon>
        <taxon>Eurotiomycetes</taxon>
        <taxon>Eurotiomycetidae</taxon>
        <taxon>Eurotiales</taxon>
        <taxon>Aspergillaceae</taxon>
        <taxon>Aspergillus</taxon>
        <taxon>Aspergillus subgen. Circumdati</taxon>
    </lineage>
</organism>
<dbReference type="InterPro" id="IPR002401">
    <property type="entry name" value="Cyt_P450_E_grp-I"/>
</dbReference>
<evidence type="ECO:0000256" key="8">
    <source>
        <dbReference type="RuleBase" id="RU000461"/>
    </source>
</evidence>
<dbReference type="STRING" id="1448320.A0A319DM93"/>
<protein>
    <submittedName>
        <fullName evidence="10">Pisatin demethylase</fullName>
    </submittedName>
</protein>
<dbReference type="PANTHER" id="PTHR24305:SF232">
    <property type="entry name" value="P450, PUTATIVE (EUROFUNG)-RELATED"/>
    <property type="match status" value="1"/>
</dbReference>
<dbReference type="GO" id="GO:0016705">
    <property type="term" value="F:oxidoreductase activity, acting on paired donors, with incorporation or reduction of molecular oxygen"/>
    <property type="evidence" value="ECO:0007669"/>
    <property type="project" value="InterPro"/>
</dbReference>
<comment type="similarity">
    <text evidence="2 8">Belongs to the cytochrome P450 family.</text>
</comment>
<keyword evidence="3 7" id="KW-0479">Metal-binding</keyword>
<evidence type="ECO:0000256" key="4">
    <source>
        <dbReference type="ARBA" id="ARBA00023002"/>
    </source>
</evidence>
<feature type="chain" id="PRO_5016464741" evidence="9">
    <location>
        <begin position="23"/>
        <end position="490"/>
    </location>
</feature>
<comment type="cofactor">
    <cofactor evidence="1 7">
        <name>heme</name>
        <dbReference type="ChEBI" id="CHEBI:30413"/>
    </cofactor>
</comment>
<keyword evidence="11" id="KW-1185">Reference proteome</keyword>
<evidence type="ECO:0000313" key="11">
    <source>
        <dbReference type="Proteomes" id="UP000247810"/>
    </source>
</evidence>
<dbReference type="Pfam" id="PF00067">
    <property type="entry name" value="p450"/>
    <property type="match status" value="1"/>
</dbReference>
<dbReference type="VEuPathDB" id="FungiDB:BO71DRAFT_425932"/>
<dbReference type="SUPFAM" id="SSF48264">
    <property type="entry name" value="Cytochrome P450"/>
    <property type="match status" value="1"/>
</dbReference>
<evidence type="ECO:0000313" key="10">
    <source>
        <dbReference type="EMBL" id="PYH98690.1"/>
    </source>
</evidence>
<evidence type="ECO:0000256" key="5">
    <source>
        <dbReference type="ARBA" id="ARBA00023004"/>
    </source>
</evidence>
<proteinExistence type="inferred from homology"/>
<dbReference type="InterPro" id="IPR017972">
    <property type="entry name" value="Cyt_P450_CS"/>
</dbReference>
<dbReference type="PANTHER" id="PTHR24305">
    <property type="entry name" value="CYTOCHROME P450"/>
    <property type="match status" value="1"/>
</dbReference>
<evidence type="ECO:0000256" key="6">
    <source>
        <dbReference type="ARBA" id="ARBA00023033"/>
    </source>
</evidence>
<evidence type="ECO:0000256" key="1">
    <source>
        <dbReference type="ARBA" id="ARBA00001971"/>
    </source>
</evidence>
<sequence length="490" mass="55108">MVSMPSIAISLGILFLVSVIKAERKLSAFPGPFPARFTDWWKVYRHWKGDYVEVMGQWHARHGPFVRNGPNSLSVAGAENARRVYQTNPVLKKASPSPQIKMKAGERSSLFKTMVTWYKGRSVSGLEAILDESEHTTVKRMVSKTFTPTSVAGYESKMDVSTLEFIGHVEKLGHFDLAEWSVYYFGDMMNDIAFSAKPGFMEHATDVDGSLHITKVITRMWARVHAIPTIMSWLSWALGYMVGLNWKVVRLGRGCLNARLEKPDPEQTDLLNVYIEAGQQRPDMISPERVLGMTLSTIIGGSDITAFTVTYGLSEILGHQDVRRKLEQEIENAAERQELSYPESLRLAAPVQFNLDRVTPADGMEMGGTRIPANTTVGCLPKIINNDKSVFGEDVTVFRPERWIEASEEQYNSMERSLMAFGMGKHICIGQHFAVAEMRKIIGTMMMRFEISAADPHTPLAWNTNTFLRNPKSYFVSVKPRQSTIDIVKA</sequence>
<keyword evidence="10" id="KW-0808">Transferase</keyword>
<keyword evidence="5 7" id="KW-0408">Iron</keyword>
<dbReference type="InterPro" id="IPR036396">
    <property type="entry name" value="Cyt_P450_sf"/>
</dbReference>
<feature type="signal peptide" evidence="9">
    <location>
        <begin position="1"/>
        <end position="22"/>
    </location>
</feature>
<dbReference type="GO" id="GO:0004497">
    <property type="term" value="F:monooxygenase activity"/>
    <property type="evidence" value="ECO:0007669"/>
    <property type="project" value="UniProtKB-KW"/>
</dbReference>
<dbReference type="PRINTS" id="PR00463">
    <property type="entry name" value="EP450I"/>
</dbReference>
<dbReference type="GO" id="GO:0032259">
    <property type="term" value="P:methylation"/>
    <property type="evidence" value="ECO:0007669"/>
    <property type="project" value="UniProtKB-KW"/>
</dbReference>
<keyword evidence="7 8" id="KW-0349">Heme</keyword>
<evidence type="ECO:0000256" key="3">
    <source>
        <dbReference type="ARBA" id="ARBA00022723"/>
    </source>
</evidence>
<evidence type="ECO:0000256" key="9">
    <source>
        <dbReference type="SAM" id="SignalP"/>
    </source>
</evidence>
<keyword evidence="9" id="KW-0732">Signal</keyword>
<dbReference type="GO" id="GO:0005506">
    <property type="term" value="F:iron ion binding"/>
    <property type="evidence" value="ECO:0007669"/>
    <property type="project" value="InterPro"/>
</dbReference>